<dbReference type="Proteomes" id="UP001341840">
    <property type="component" value="Unassembled WGS sequence"/>
</dbReference>
<keyword evidence="2" id="KW-1185">Reference proteome</keyword>
<reference evidence="1 2" key="1">
    <citation type="journal article" date="2023" name="Plants (Basel)">
        <title>Bridging the Gap: Combining Genomics and Transcriptomics Approaches to Understand Stylosanthes scabra, an Orphan Legume from the Brazilian Caatinga.</title>
        <authorList>
            <person name="Ferreira-Neto J.R.C."/>
            <person name="da Silva M.D."/>
            <person name="Binneck E."/>
            <person name="de Melo N.F."/>
            <person name="da Silva R.H."/>
            <person name="de Melo A.L.T.M."/>
            <person name="Pandolfi V."/>
            <person name="Bustamante F.O."/>
            <person name="Brasileiro-Vidal A.C."/>
            <person name="Benko-Iseppon A.M."/>
        </authorList>
    </citation>
    <scope>NUCLEOTIDE SEQUENCE [LARGE SCALE GENOMIC DNA]</scope>
    <source>
        <tissue evidence="1">Leaves</tissue>
    </source>
</reference>
<proteinExistence type="predicted"/>
<sequence>MVSSESGRVIHQETLHSEEEKELSVSAAQFGIGDPHQILRSLLTKAPRQLSRSVWNSLILKTGYRCRGIQTSCKIDSGELKYCGSRMVVKMGVAMAGCW</sequence>
<evidence type="ECO:0000313" key="2">
    <source>
        <dbReference type="Proteomes" id="UP001341840"/>
    </source>
</evidence>
<organism evidence="1 2">
    <name type="scientific">Stylosanthes scabra</name>
    <dbReference type="NCBI Taxonomy" id="79078"/>
    <lineage>
        <taxon>Eukaryota</taxon>
        <taxon>Viridiplantae</taxon>
        <taxon>Streptophyta</taxon>
        <taxon>Embryophyta</taxon>
        <taxon>Tracheophyta</taxon>
        <taxon>Spermatophyta</taxon>
        <taxon>Magnoliopsida</taxon>
        <taxon>eudicotyledons</taxon>
        <taxon>Gunneridae</taxon>
        <taxon>Pentapetalae</taxon>
        <taxon>rosids</taxon>
        <taxon>fabids</taxon>
        <taxon>Fabales</taxon>
        <taxon>Fabaceae</taxon>
        <taxon>Papilionoideae</taxon>
        <taxon>50 kb inversion clade</taxon>
        <taxon>dalbergioids sensu lato</taxon>
        <taxon>Dalbergieae</taxon>
        <taxon>Pterocarpus clade</taxon>
        <taxon>Stylosanthes</taxon>
    </lineage>
</organism>
<gene>
    <name evidence="1" type="ORF">PIB30_105828</name>
</gene>
<protein>
    <submittedName>
        <fullName evidence="1">Uncharacterized protein</fullName>
    </submittedName>
</protein>
<comment type="caution">
    <text evidence="1">The sequence shown here is derived from an EMBL/GenBank/DDBJ whole genome shotgun (WGS) entry which is preliminary data.</text>
</comment>
<evidence type="ECO:0000313" key="1">
    <source>
        <dbReference type="EMBL" id="MED6153823.1"/>
    </source>
</evidence>
<dbReference type="EMBL" id="JASCZI010094617">
    <property type="protein sequence ID" value="MED6153823.1"/>
    <property type="molecule type" value="Genomic_DNA"/>
</dbReference>
<accession>A0ABU6U1Q1</accession>
<name>A0ABU6U1Q1_9FABA</name>